<organism evidence="4 5">
    <name type="scientific">Fervidicella metallireducens AeB</name>
    <dbReference type="NCBI Taxonomy" id="1403537"/>
    <lineage>
        <taxon>Bacteria</taxon>
        <taxon>Bacillati</taxon>
        <taxon>Bacillota</taxon>
        <taxon>Clostridia</taxon>
        <taxon>Eubacteriales</taxon>
        <taxon>Clostridiaceae</taxon>
        <taxon>Fervidicella</taxon>
    </lineage>
</organism>
<evidence type="ECO:0000259" key="2">
    <source>
        <dbReference type="SMART" id="SM00849"/>
    </source>
</evidence>
<dbReference type="PANTHER" id="PTHR11203:SF37">
    <property type="entry name" value="INTEGRATOR COMPLEX SUBUNIT 11"/>
    <property type="match status" value="1"/>
</dbReference>
<comment type="caution">
    <text evidence="4">The sequence shown here is derived from an EMBL/GenBank/DDBJ whole genome shotgun (WGS) entry which is preliminary data.</text>
</comment>
<dbReference type="CDD" id="cd16295">
    <property type="entry name" value="TTHA0252-CPSF-like_MBL-fold"/>
    <property type="match status" value="1"/>
</dbReference>
<dbReference type="EMBL" id="AZQP01000008">
    <property type="protein sequence ID" value="EYE89126.1"/>
    <property type="molecule type" value="Genomic_DNA"/>
</dbReference>
<proteinExistence type="predicted"/>
<keyword evidence="1" id="KW-0378">Hydrolase</keyword>
<dbReference type="InterPro" id="IPR022712">
    <property type="entry name" value="Beta_Casp"/>
</dbReference>
<evidence type="ECO:0000313" key="4">
    <source>
        <dbReference type="EMBL" id="EYE89126.1"/>
    </source>
</evidence>
<dbReference type="GO" id="GO:0016787">
    <property type="term" value="F:hydrolase activity"/>
    <property type="evidence" value="ECO:0007669"/>
    <property type="project" value="UniProtKB-KW"/>
</dbReference>
<dbReference type="Gene3D" id="3.40.50.10890">
    <property type="match status" value="1"/>
</dbReference>
<dbReference type="InterPro" id="IPR001279">
    <property type="entry name" value="Metallo-B-lactamas"/>
</dbReference>
<sequence length="463" mass="52379">MKIKFCGAAKTVTGSCYLIETRERKFLVDCGMFQGSVHDLNTSPFPFNPAEIDFMILTHAHIDHSGRIPILVKNGFKGSIYCTSATAELAQVMLKDSAHIQETEAQQKTKKRLRKGLEPVEPLYTIVDAELAGKYIYPVSYDKTEIIDENISFTLKDAGHLLGSAIVQIQINEDGQKKIITFTGDLGNFNIPIIKDYEYIEKTDYLIMESTYGNRLHEIDNQANDLYEIIVNTVKRGGNVILPAFAVGRAQELLYLLNYYIDIEKRKKIKNVEVYLDSPLAKSATEIFGRHMECYDDEAVKLFLKDTHPLDFSNLKIIESPEESQELNKKNGVVIISSSGMCEAGRIKHHLKHNIWREDCSLVFVGYQAEGTLGRKILDGAEKIKIFGEEMVVKAKIYRIESLSGHADLNGILNWVKNIRHGVSKQIFITHGEEEAAENLKKEIEKLTAAEVIIPNMNEEYKI</sequence>
<dbReference type="Pfam" id="PF07521">
    <property type="entry name" value="RMMBL"/>
    <property type="match status" value="1"/>
</dbReference>
<dbReference type="STRING" id="1403537.Q428_04055"/>
<evidence type="ECO:0000259" key="3">
    <source>
        <dbReference type="SMART" id="SM01027"/>
    </source>
</evidence>
<dbReference type="SUPFAM" id="SSF56281">
    <property type="entry name" value="Metallo-hydrolase/oxidoreductase"/>
    <property type="match status" value="1"/>
</dbReference>
<dbReference type="RefSeq" id="WP_035378385.1">
    <property type="nucleotide sequence ID" value="NZ_AZQP01000008.1"/>
</dbReference>
<reference evidence="4 5" key="1">
    <citation type="journal article" date="2014" name="Genome Announc.">
        <title>Draft Genome Sequence of Fervidicella metallireducens Strain AeBT, an Iron-Reducing Thermoanaerobe from the Great Artesian Basin.</title>
        <authorList>
            <person name="Patel B.K."/>
        </authorList>
    </citation>
    <scope>NUCLEOTIDE SEQUENCE [LARGE SCALE GENOMIC DNA]</scope>
    <source>
        <strain evidence="4 5">AeB</strain>
    </source>
</reference>
<dbReference type="PANTHER" id="PTHR11203">
    <property type="entry name" value="CLEAVAGE AND POLYADENYLATION SPECIFICITY FACTOR FAMILY MEMBER"/>
    <property type="match status" value="1"/>
</dbReference>
<dbReference type="InterPro" id="IPR050698">
    <property type="entry name" value="MBL"/>
</dbReference>
<protein>
    <submittedName>
        <fullName evidence="4">Metallo-beta-lactamase</fullName>
    </submittedName>
</protein>
<dbReference type="OrthoDB" id="9803916at2"/>
<dbReference type="Proteomes" id="UP000019681">
    <property type="component" value="Unassembled WGS sequence"/>
</dbReference>
<dbReference type="Gene3D" id="3.60.15.10">
    <property type="entry name" value="Ribonuclease Z/Hydroxyacylglutathione hydrolase-like"/>
    <property type="match status" value="1"/>
</dbReference>
<dbReference type="AlphaFoldDB" id="A0A017RX34"/>
<dbReference type="SMART" id="SM00849">
    <property type="entry name" value="Lactamase_B"/>
    <property type="match status" value="1"/>
</dbReference>
<dbReference type="GO" id="GO:0004521">
    <property type="term" value="F:RNA endonuclease activity"/>
    <property type="evidence" value="ECO:0007669"/>
    <property type="project" value="TreeGrafter"/>
</dbReference>
<accession>A0A017RX34</accession>
<gene>
    <name evidence="4" type="ORF">Q428_04055</name>
</gene>
<evidence type="ECO:0000256" key="1">
    <source>
        <dbReference type="ARBA" id="ARBA00022801"/>
    </source>
</evidence>
<keyword evidence="5" id="KW-1185">Reference proteome</keyword>
<dbReference type="Pfam" id="PF00753">
    <property type="entry name" value="Lactamase_B"/>
    <property type="match status" value="1"/>
</dbReference>
<evidence type="ECO:0000313" key="5">
    <source>
        <dbReference type="Proteomes" id="UP000019681"/>
    </source>
</evidence>
<feature type="domain" description="Metallo-beta-lactamase" evidence="2">
    <location>
        <begin position="13"/>
        <end position="234"/>
    </location>
</feature>
<dbReference type="InterPro" id="IPR011108">
    <property type="entry name" value="RMMBL"/>
</dbReference>
<dbReference type="SMART" id="SM01027">
    <property type="entry name" value="Beta-Casp"/>
    <property type="match status" value="1"/>
</dbReference>
<dbReference type="InterPro" id="IPR036866">
    <property type="entry name" value="RibonucZ/Hydroxyglut_hydro"/>
</dbReference>
<feature type="domain" description="Beta-Casp" evidence="3">
    <location>
        <begin position="250"/>
        <end position="377"/>
    </location>
</feature>
<name>A0A017RX34_9CLOT</name>
<dbReference type="Pfam" id="PF10996">
    <property type="entry name" value="Beta-Casp"/>
    <property type="match status" value="1"/>
</dbReference>